<accession>A0ABV4BU39</accession>
<evidence type="ECO:0000313" key="1">
    <source>
        <dbReference type="EMBL" id="MEY8001035.1"/>
    </source>
</evidence>
<gene>
    <name evidence="1" type="ORF">AB8U03_12695</name>
</gene>
<organism evidence="1 2">
    <name type="scientific">Clostridium moutaii</name>
    <dbReference type="NCBI Taxonomy" id="3240932"/>
    <lineage>
        <taxon>Bacteria</taxon>
        <taxon>Bacillati</taxon>
        <taxon>Bacillota</taxon>
        <taxon>Clostridia</taxon>
        <taxon>Eubacteriales</taxon>
        <taxon>Clostridiaceae</taxon>
        <taxon>Clostridium</taxon>
    </lineage>
</organism>
<dbReference type="RefSeq" id="WP_369704930.1">
    <property type="nucleotide sequence ID" value="NZ_JBGEWD010000012.1"/>
</dbReference>
<evidence type="ECO:0000313" key="2">
    <source>
        <dbReference type="Proteomes" id="UP001564657"/>
    </source>
</evidence>
<sequence>MSRIDRILKEVEKLRTDLLKAIRQNGNLLDSEIIAESQKLDLILNEYSKAINKRMDK</sequence>
<dbReference type="EMBL" id="JBGEWD010000012">
    <property type="protein sequence ID" value="MEY8001035.1"/>
    <property type="molecule type" value="Genomic_DNA"/>
</dbReference>
<keyword evidence="2" id="KW-1185">Reference proteome</keyword>
<dbReference type="Pfam" id="PF09388">
    <property type="entry name" value="SpoOE-like"/>
    <property type="match status" value="1"/>
</dbReference>
<dbReference type="SUPFAM" id="SSF140500">
    <property type="entry name" value="BAS1536-like"/>
    <property type="match status" value="1"/>
</dbReference>
<dbReference type="InterPro" id="IPR037208">
    <property type="entry name" value="Spo0E-like_sf"/>
</dbReference>
<dbReference type="InterPro" id="IPR036638">
    <property type="entry name" value="HLH_DNA-bd_sf"/>
</dbReference>
<dbReference type="InterPro" id="IPR018540">
    <property type="entry name" value="Spo0E-like"/>
</dbReference>
<comment type="caution">
    <text evidence="1">The sequence shown here is derived from an EMBL/GenBank/DDBJ whole genome shotgun (WGS) entry which is preliminary data.</text>
</comment>
<protein>
    <submittedName>
        <fullName evidence="1">Aspartyl-phosphate phosphatase Spo0E family protein</fullName>
    </submittedName>
</protein>
<reference evidence="1 2" key="1">
    <citation type="submission" date="2024-08" db="EMBL/GenBank/DDBJ databases">
        <title>Clostridium lapicellarii sp. nov., and Clostridium renhuaiense sp. nov., two species isolated from the mud in a fermentation cellar used for producing sauce-flavour Chinese liquors.</title>
        <authorList>
            <person name="Yang F."/>
            <person name="Wang H."/>
            <person name="Chen L.Q."/>
            <person name="Zhou N."/>
            <person name="Lu J.J."/>
            <person name="Pu X.X."/>
            <person name="Wan B."/>
            <person name="Wang L."/>
            <person name="Liu S.J."/>
        </authorList>
    </citation>
    <scope>NUCLEOTIDE SEQUENCE [LARGE SCALE GENOMIC DNA]</scope>
    <source>
        <strain evidence="1 2">MT-5</strain>
    </source>
</reference>
<dbReference type="Gene3D" id="4.10.280.10">
    <property type="entry name" value="Helix-loop-helix DNA-binding domain"/>
    <property type="match status" value="1"/>
</dbReference>
<name>A0ABV4BU39_9CLOT</name>
<proteinExistence type="predicted"/>
<dbReference type="Proteomes" id="UP001564657">
    <property type="component" value="Unassembled WGS sequence"/>
</dbReference>